<organism evidence="1 2">
    <name type="scientific">Streptomyces gamaensis</name>
    <dbReference type="NCBI Taxonomy" id="1763542"/>
    <lineage>
        <taxon>Bacteria</taxon>
        <taxon>Bacillati</taxon>
        <taxon>Actinomycetota</taxon>
        <taxon>Actinomycetes</taxon>
        <taxon>Kitasatosporales</taxon>
        <taxon>Streptomycetaceae</taxon>
        <taxon>Streptomyces</taxon>
    </lineage>
</organism>
<protein>
    <recommendedName>
        <fullName evidence="3">DUF1877 family protein</fullName>
    </recommendedName>
</protein>
<dbReference type="EMBL" id="JBHSPB010000006">
    <property type="protein sequence ID" value="MFC5721076.1"/>
    <property type="molecule type" value="Genomic_DNA"/>
</dbReference>
<keyword evidence="2" id="KW-1185">Reference proteome</keyword>
<dbReference type="RefSeq" id="WP_390316290.1">
    <property type="nucleotide sequence ID" value="NZ_JBHSPB010000006.1"/>
</dbReference>
<dbReference type="Proteomes" id="UP001596083">
    <property type="component" value="Unassembled WGS sequence"/>
</dbReference>
<comment type="caution">
    <text evidence="1">The sequence shown here is derived from an EMBL/GenBank/DDBJ whole genome shotgun (WGS) entry which is preliminary data.</text>
</comment>
<name>A0ABW0YX33_9ACTN</name>
<sequence length="198" mass="21663">MGADITALIVDWAHLETIDVLDRENALIEAADPDEADGAVEDGWAWLPPAPEGFPAWCARYEFAGTLGSFKPHFWAGERWEAVREHVPADLRTALDTFLAGLFRTPPGTGSDPDEDDAEPWHGALWTYCPPPDVPALARAWSAAGPRLEALREPFGIHAAAPGKWVGRFEEFAGLLHGWAEVVEEARHRGWGLIGLPV</sequence>
<reference evidence="2" key="1">
    <citation type="journal article" date="2019" name="Int. J. Syst. Evol. Microbiol.">
        <title>The Global Catalogue of Microorganisms (GCM) 10K type strain sequencing project: providing services to taxonomists for standard genome sequencing and annotation.</title>
        <authorList>
            <consortium name="The Broad Institute Genomics Platform"/>
            <consortium name="The Broad Institute Genome Sequencing Center for Infectious Disease"/>
            <person name="Wu L."/>
            <person name="Ma J."/>
        </authorList>
    </citation>
    <scope>NUCLEOTIDE SEQUENCE [LARGE SCALE GENOMIC DNA]</scope>
    <source>
        <strain evidence="2">CGMCC 4.7304</strain>
    </source>
</reference>
<proteinExistence type="predicted"/>
<evidence type="ECO:0000313" key="1">
    <source>
        <dbReference type="EMBL" id="MFC5721076.1"/>
    </source>
</evidence>
<gene>
    <name evidence="1" type="ORF">ACFP1Z_12945</name>
</gene>
<accession>A0ABW0YX33</accession>
<evidence type="ECO:0000313" key="2">
    <source>
        <dbReference type="Proteomes" id="UP001596083"/>
    </source>
</evidence>
<evidence type="ECO:0008006" key="3">
    <source>
        <dbReference type="Google" id="ProtNLM"/>
    </source>
</evidence>